<sequence length="282" mass="32303">METYRERKPGSVRLNDEQYEEMELLGLENESQYIRHKLNQTSPPMHISREYDHTDDISDKLALQRAEMENERLKEKLNELSQNQEQALNGVNNHVSQLLQEELMKRDHEALKKENAQQSKQIEKLESKLKKAEDEVEEKDAEIAELVRKLGIVELGKALLPGAVSGLAKRYPKQLQGLAETLGELGGQMAALPEPQSMTEEQQELIEFAEYFQSLFEEDQLQDVVLLLGQISESLKMDNTTLQKLTYYLSHLGKVRNAQNSTQSKTGEETEVNQDNINHEGI</sequence>
<feature type="coiled-coil region" evidence="1">
    <location>
        <begin position="63"/>
        <end position="149"/>
    </location>
</feature>
<proteinExistence type="predicted"/>
<evidence type="ECO:0000313" key="3">
    <source>
        <dbReference type="EMBL" id="MBL6445721.1"/>
    </source>
</evidence>
<evidence type="ECO:0000256" key="1">
    <source>
        <dbReference type="SAM" id="Coils"/>
    </source>
</evidence>
<feature type="region of interest" description="Disordered" evidence="2">
    <location>
        <begin position="258"/>
        <end position="282"/>
    </location>
</feature>
<reference evidence="3" key="1">
    <citation type="submission" date="2021-01" db="EMBL/GenBank/DDBJ databases">
        <title>Fulvivirga kasyanovii gen. nov., sp nov., a novel member of the phylum Bacteroidetes isolated from seawater in a mussel farm.</title>
        <authorList>
            <person name="Zhao L.-H."/>
            <person name="Wang Z.-J."/>
        </authorList>
    </citation>
    <scope>NUCLEOTIDE SEQUENCE</scope>
    <source>
        <strain evidence="3">29W222</strain>
    </source>
</reference>
<accession>A0A937FZG0</accession>
<keyword evidence="4" id="KW-1185">Reference proteome</keyword>
<keyword evidence="1" id="KW-0175">Coiled coil</keyword>
<evidence type="ECO:0000313" key="4">
    <source>
        <dbReference type="Proteomes" id="UP000614216"/>
    </source>
</evidence>
<dbReference type="RefSeq" id="WP_202855264.1">
    <property type="nucleotide sequence ID" value="NZ_JAEUGD010000018.1"/>
</dbReference>
<name>A0A937FZG0_9BACT</name>
<organism evidence="3 4">
    <name type="scientific">Fulvivirga marina</name>
    <dbReference type="NCBI Taxonomy" id="2494733"/>
    <lineage>
        <taxon>Bacteria</taxon>
        <taxon>Pseudomonadati</taxon>
        <taxon>Bacteroidota</taxon>
        <taxon>Cytophagia</taxon>
        <taxon>Cytophagales</taxon>
        <taxon>Fulvivirgaceae</taxon>
        <taxon>Fulvivirga</taxon>
    </lineage>
</organism>
<dbReference type="AlphaFoldDB" id="A0A937FZG0"/>
<gene>
    <name evidence="3" type="ORF">JMN32_05335</name>
</gene>
<evidence type="ECO:0000256" key="2">
    <source>
        <dbReference type="SAM" id="MobiDB-lite"/>
    </source>
</evidence>
<protein>
    <submittedName>
        <fullName evidence="3">Uncharacterized protein</fullName>
    </submittedName>
</protein>
<comment type="caution">
    <text evidence="3">The sequence shown here is derived from an EMBL/GenBank/DDBJ whole genome shotgun (WGS) entry which is preliminary data.</text>
</comment>
<dbReference type="Proteomes" id="UP000614216">
    <property type="component" value="Unassembled WGS sequence"/>
</dbReference>
<dbReference type="EMBL" id="JAEUGD010000018">
    <property type="protein sequence ID" value="MBL6445721.1"/>
    <property type="molecule type" value="Genomic_DNA"/>
</dbReference>